<keyword evidence="3 5" id="KW-0689">Ribosomal protein</keyword>
<dbReference type="InterPro" id="IPR036919">
    <property type="entry name" value="Ribo_uL30_ferredoxin-like_sf"/>
</dbReference>
<dbReference type="CDD" id="cd00355">
    <property type="entry name" value="Ribosomal_L30_like"/>
    <property type="match status" value="1"/>
</dbReference>
<evidence type="ECO:0000256" key="2">
    <source>
        <dbReference type="ARBA" id="ARBA00011838"/>
    </source>
</evidence>
<evidence type="ECO:0000256" key="4">
    <source>
        <dbReference type="ARBA" id="ARBA00023274"/>
    </source>
</evidence>
<dbReference type="FunFam" id="3.30.1390.20:FF:000006">
    <property type="entry name" value="50S ribosomal protein L30"/>
    <property type="match status" value="1"/>
</dbReference>
<evidence type="ECO:0000256" key="3">
    <source>
        <dbReference type="ARBA" id="ARBA00022980"/>
    </source>
</evidence>
<dbReference type="Pfam" id="PF00327">
    <property type="entry name" value="Ribosomal_L30"/>
    <property type="match status" value="1"/>
</dbReference>
<comment type="similarity">
    <text evidence="1 5">Belongs to the universal ribosomal protein uL30 family.</text>
</comment>
<dbReference type="AlphaFoldDB" id="A0A7Z7J4T3"/>
<sequence length="91" mass="10432">MRLSRVCRKCSLRHVLQPSAARRWGSSTMAKDTNKTVKVRLVRGLRGTQSRHRLSVRALGLNKLNDVRELKDSPQVRGLINTVHYLVKVEE</sequence>
<evidence type="ECO:0000256" key="1">
    <source>
        <dbReference type="ARBA" id="ARBA00007594"/>
    </source>
</evidence>
<organism evidence="7 8">
    <name type="scientific">Xanthomonas campestris pv. phaseoli</name>
    <dbReference type="NCBI Taxonomy" id="317013"/>
    <lineage>
        <taxon>Bacteria</taxon>
        <taxon>Pseudomonadati</taxon>
        <taxon>Pseudomonadota</taxon>
        <taxon>Gammaproteobacteria</taxon>
        <taxon>Lysobacterales</taxon>
        <taxon>Lysobacteraceae</taxon>
        <taxon>Xanthomonas</taxon>
    </lineage>
</organism>
<dbReference type="EMBL" id="OCZC01000076">
    <property type="protein sequence ID" value="SOO25889.1"/>
    <property type="molecule type" value="Genomic_DNA"/>
</dbReference>
<dbReference type="Gene3D" id="3.30.1390.20">
    <property type="entry name" value="Ribosomal protein L30, ferredoxin-like fold domain"/>
    <property type="match status" value="1"/>
</dbReference>
<dbReference type="Proteomes" id="UP000234345">
    <property type="component" value="Unassembled WGS sequence"/>
</dbReference>
<dbReference type="GO" id="GO:0006412">
    <property type="term" value="P:translation"/>
    <property type="evidence" value="ECO:0007669"/>
    <property type="project" value="UniProtKB-UniRule"/>
</dbReference>
<reference evidence="7 8" key="1">
    <citation type="submission" date="2017-10" db="EMBL/GenBank/DDBJ databases">
        <authorList>
            <person name="Regsiter A."/>
            <person name="William W."/>
        </authorList>
    </citation>
    <scope>NUCLEOTIDE SEQUENCE [LARGE SCALE GENOMIC DNA]</scope>
    <source>
        <strain evidence="7 8">CFBP6991</strain>
    </source>
</reference>
<dbReference type="HAMAP" id="MF_01371_B">
    <property type="entry name" value="Ribosomal_uL30_B"/>
    <property type="match status" value="1"/>
</dbReference>
<gene>
    <name evidence="5" type="primary">rpmD</name>
    <name evidence="7" type="ORF">XFF6991_490069</name>
</gene>
<comment type="caution">
    <text evidence="7">The sequence shown here is derived from an EMBL/GenBank/DDBJ whole genome shotgun (WGS) entry which is preliminary data.</text>
</comment>
<name>A0A7Z7J4T3_XANCH</name>
<comment type="subunit">
    <text evidence="2 5">Part of the 50S ribosomal subunit.</text>
</comment>
<dbReference type="GO" id="GO:0022625">
    <property type="term" value="C:cytosolic large ribosomal subunit"/>
    <property type="evidence" value="ECO:0007669"/>
    <property type="project" value="TreeGrafter"/>
</dbReference>
<dbReference type="InterPro" id="IPR016082">
    <property type="entry name" value="Ribosomal_uL30_ferredoxin-like"/>
</dbReference>
<keyword evidence="4 5" id="KW-0687">Ribonucleoprotein</keyword>
<protein>
    <recommendedName>
        <fullName evidence="5">Large ribosomal subunit protein uL30</fullName>
    </recommendedName>
</protein>
<dbReference type="PANTHER" id="PTHR15892">
    <property type="entry name" value="MITOCHONDRIAL RIBOSOMAL PROTEIN L30"/>
    <property type="match status" value="1"/>
</dbReference>
<dbReference type="InterPro" id="IPR005996">
    <property type="entry name" value="Ribosomal_uL30_bac-type"/>
</dbReference>
<dbReference type="GO" id="GO:0003735">
    <property type="term" value="F:structural constituent of ribosome"/>
    <property type="evidence" value="ECO:0007669"/>
    <property type="project" value="InterPro"/>
</dbReference>
<evidence type="ECO:0000313" key="7">
    <source>
        <dbReference type="EMBL" id="SOO25889.1"/>
    </source>
</evidence>
<evidence type="ECO:0000259" key="6">
    <source>
        <dbReference type="Pfam" id="PF00327"/>
    </source>
</evidence>
<accession>A0A7Z7J4T3</accession>
<evidence type="ECO:0000256" key="5">
    <source>
        <dbReference type="HAMAP-Rule" id="MF_01371"/>
    </source>
</evidence>
<feature type="domain" description="Large ribosomal subunit protein uL30-like ferredoxin-like fold" evidence="6">
    <location>
        <begin position="37"/>
        <end position="87"/>
    </location>
</feature>
<proteinExistence type="inferred from homology"/>
<evidence type="ECO:0000313" key="8">
    <source>
        <dbReference type="Proteomes" id="UP000234345"/>
    </source>
</evidence>
<dbReference type="SUPFAM" id="SSF55129">
    <property type="entry name" value="Ribosomal protein L30p/L7e"/>
    <property type="match status" value="1"/>
</dbReference>
<dbReference type="NCBIfam" id="TIGR01308">
    <property type="entry name" value="rpmD_bact"/>
    <property type="match status" value="1"/>
</dbReference>
<dbReference type="PANTHER" id="PTHR15892:SF2">
    <property type="entry name" value="LARGE RIBOSOMAL SUBUNIT PROTEIN UL30M"/>
    <property type="match status" value="1"/>
</dbReference>